<dbReference type="Pfam" id="PF18962">
    <property type="entry name" value="Por_Secre_tail"/>
    <property type="match status" value="1"/>
</dbReference>
<dbReference type="InterPro" id="IPR054215">
    <property type="entry name" value="DUF6923"/>
</dbReference>
<evidence type="ECO:0000256" key="2">
    <source>
        <dbReference type="SAM" id="SignalP"/>
    </source>
</evidence>
<organism evidence="5 6">
    <name type="scientific">Patiriisocius marinus</name>
    <dbReference type="NCBI Taxonomy" id="1397112"/>
    <lineage>
        <taxon>Bacteria</taxon>
        <taxon>Pseudomonadati</taxon>
        <taxon>Bacteroidota</taxon>
        <taxon>Flavobacteriia</taxon>
        <taxon>Flavobacteriales</taxon>
        <taxon>Flavobacteriaceae</taxon>
        <taxon>Patiriisocius</taxon>
    </lineage>
</organism>
<feature type="signal peptide" evidence="2">
    <location>
        <begin position="1"/>
        <end position="26"/>
    </location>
</feature>
<keyword evidence="6" id="KW-1185">Reference proteome</keyword>
<gene>
    <name evidence="5" type="ORF">ULMA_21260</name>
</gene>
<evidence type="ECO:0000259" key="3">
    <source>
        <dbReference type="Pfam" id="PF18962"/>
    </source>
</evidence>
<feature type="chain" id="PRO_5023911519" evidence="2">
    <location>
        <begin position="27"/>
        <end position="867"/>
    </location>
</feature>
<evidence type="ECO:0000259" key="4">
    <source>
        <dbReference type="Pfam" id="PF21959"/>
    </source>
</evidence>
<sequence length="867" mass="95902">MKTRITTLKMLLLFLSYIAFTNVSTAQNEPFNCDYSAYLFQYNDVYALDLASGSSFLAAENITAGNVNAAAYNPVDGYIWGYVSSPAKSIVRIGNDFSTTIYTIDALTSGNKYVGDISADGMYYFKAGGSTYYTIDLDPESATYTELTSTSTLSQNISIHDWAFNAVDNNLYAVEKGTNTLYRINPANGEIRSLGEVPILSGLDYTYGAVYFDASGRFYVSANQTGTIYVIQNVQELDGVTAMDSNLFAFGPASSSNDGARCPTAPVLQEICDNGIDDDGDGLIDCEDPSCSGFGNCAVIDPETSGANRGGLESNNRLSDAILKRNYNRLKSNYKFDRKNAKKLKKTSTYGNRNPMSDIELENFIPLTIIDEDYVIETSPVDLIDITNATEVYGVDYIRNEKAIASILALKTENGVYEHTKYICDRLLGAELISVSTIEINDQQFIKSLIRNIDGTIEFVLSFSAKVTANDSEFSIESHWNLDQYENNTEFYNFQIWSNSVDDLYTLGEELLRLVDVTKPITAYNNSTPPAVFVRKGTYLNGTLQLEIVNTNATQGVTFSSVLRATETSNQEDYTTTINLGGNYITNTTIDTGNLFDIGFRIGDGVAIPDDLFLSDGPWGIDVAQAETTLESYEVTENTNIFDNDVFPIERNINLQATTSTYFSAYRALTARFQAVDLTQYNGLKLNASGNGSLQITLVKQEIENWEEQYKYTISLTETLEPFTIALESFTNGTGETIELQDLVTIVFSMTSEDGTVQTKEMNLEDIQFVNENILGTTDSDLTPAQKLKNFPNPFNGVTTLKLNQPSTSVQITVIDMLGRTVDTQNIITQQNGTEATYINTQLQPGVYNYIIIDNTSIQHNGRFIIK</sequence>
<feature type="domain" description="DUF6923" evidence="4">
    <location>
        <begin position="53"/>
        <end position="264"/>
    </location>
</feature>
<dbReference type="Gene3D" id="2.120.10.30">
    <property type="entry name" value="TolB, C-terminal domain"/>
    <property type="match status" value="1"/>
</dbReference>
<accession>A0A5J4J1Y5</accession>
<proteinExistence type="predicted"/>
<feature type="domain" description="Secretion system C-terminal sorting" evidence="3">
    <location>
        <begin position="791"/>
        <end position="864"/>
    </location>
</feature>
<dbReference type="RefSeq" id="WP_151674472.1">
    <property type="nucleotide sequence ID" value="NZ_BKCG01000005.1"/>
</dbReference>
<dbReference type="OrthoDB" id="1204817at2"/>
<protein>
    <submittedName>
        <fullName evidence="5">Uncharacterized protein</fullName>
    </submittedName>
</protein>
<dbReference type="AlphaFoldDB" id="A0A5J4J1Y5"/>
<evidence type="ECO:0000313" key="5">
    <source>
        <dbReference type="EMBL" id="GER60018.1"/>
    </source>
</evidence>
<dbReference type="InterPro" id="IPR011042">
    <property type="entry name" value="6-blade_b-propeller_TolB-like"/>
</dbReference>
<dbReference type="SUPFAM" id="SSF101898">
    <property type="entry name" value="NHL repeat"/>
    <property type="match status" value="1"/>
</dbReference>
<name>A0A5J4J1Y5_9FLAO</name>
<evidence type="ECO:0000313" key="6">
    <source>
        <dbReference type="Proteomes" id="UP000326509"/>
    </source>
</evidence>
<dbReference type="NCBIfam" id="TIGR04183">
    <property type="entry name" value="Por_Secre_tail"/>
    <property type="match status" value="1"/>
</dbReference>
<dbReference type="Proteomes" id="UP000326509">
    <property type="component" value="Unassembled WGS sequence"/>
</dbReference>
<evidence type="ECO:0000256" key="1">
    <source>
        <dbReference type="ARBA" id="ARBA00022729"/>
    </source>
</evidence>
<comment type="caution">
    <text evidence="5">The sequence shown here is derived from an EMBL/GenBank/DDBJ whole genome shotgun (WGS) entry which is preliminary data.</text>
</comment>
<dbReference type="Pfam" id="PF21959">
    <property type="entry name" value="DUF6923"/>
    <property type="match status" value="1"/>
</dbReference>
<dbReference type="InterPro" id="IPR026444">
    <property type="entry name" value="Secre_tail"/>
</dbReference>
<keyword evidence="1 2" id="KW-0732">Signal</keyword>
<dbReference type="EMBL" id="BKCG01000005">
    <property type="protein sequence ID" value="GER60018.1"/>
    <property type="molecule type" value="Genomic_DNA"/>
</dbReference>
<reference evidence="5 6" key="1">
    <citation type="submission" date="2019-08" db="EMBL/GenBank/DDBJ databases">
        <title>Draft genome sequence of Ulvibacter marinus type strain NBRC 109484.</title>
        <authorList>
            <person name="Kawano K."/>
            <person name="Ushijima N."/>
            <person name="Kihara M."/>
            <person name="Itoh H."/>
        </authorList>
    </citation>
    <scope>NUCLEOTIDE SEQUENCE [LARGE SCALE GENOMIC DNA]</scope>
    <source>
        <strain evidence="5 6">NBRC 109484</strain>
    </source>
</reference>